<dbReference type="PROSITE" id="PS50088">
    <property type="entry name" value="ANK_REPEAT"/>
    <property type="match status" value="9"/>
</dbReference>
<reference evidence="4 5" key="1">
    <citation type="journal article" date="2023" name="G3 (Bethesda)">
        <title>A chromosome-level genome assembly of Zasmidium syzygii isolated from banana leaves.</title>
        <authorList>
            <person name="van Westerhoven A.C."/>
            <person name="Mehrabi R."/>
            <person name="Talebi R."/>
            <person name="Steentjes M.B.F."/>
            <person name="Corcolon B."/>
            <person name="Chong P.A."/>
            <person name="Kema G.H.J."/>
            <person name="Seidl M.F."/>
        </authorList>
    </citation>
    <scope>NUCLEOTIDE SEQUENCE [LARGE SCALE GENOMIC DNA]</scope>
    <source>
        <strain evidence="4 5">P124</strain>
    </source>
</reference>
<feature type="repeat" description="ANK" evidence="3">
    <location>
        <begin position="433"/>
        <end position="462"/>
    </location>
</feature>
<dbReference type="Gene3D" id="1.25.40.20">
    <property type="entry name" value="Ankyrin repeat-containing domain"/>
    <property type="match status" value="7"/>
</dbReference>
<accession>A0ABR0E8H0</accession>
<evidence type="ECO:0008006" key="6">
    <source>
        <dbReference type="Google" id="ProtNLM"/>
    </source>
</evidence>
<feature type="repeat" description="ANK" evidence="3">
    <location>
        <begin position="399"/>
        <end position="432"/>
    </location>
</feature>
<feature type="repeat" description="ANK" evidence="3">
    <location>
        <begin position="463"/>
        <end position="492"/>
    </location>
</feature>
<feature type="repeat" description="ANK" evidence="3">
    <location>
        <begin position="588"/>
        <end position="620"/>
    </location>
</feature>
<keyword evidence="1" id="KW-0677">Repeat</keyword>
<proteinExistence type="predicted"/>
<gene>
    <name evidence="4" type="ORF">PRZ48_010385</name>
</gene>
<feature type="repeat" description="ANK" evidence="3">
    <location>
        <begin position="553"/>
        <end position="587"/>
    </location>
</feature>
<evidence type="ECO:0000256" key="3">
    <source>
        <dbReference type="PROSITE-ProRule" id="PRU00023"/>
    </source>
</evidence>
<dbReference type="InterPro" id="IPR036770">
    <property type="entry name" value="Ankyrin_rpt-contain_sf"/>
</dbReference>
<dbReference type="PANTHER" id="PTHR24189:SF50">
    <property type="entry name" value="ANKYRIN REPEAT AND SOCS BOX PROTEIN 2"/>
    <property type="match status" value="1"/>
</dbReference>
<dbReference type="PROSITE" id="PS50297">
    <property type="entry name" value="ANK_REP_REGION"/>
    <property type="match status" value="8"/>
</dbReference>
<feature type="repeat" description="ANK" evidence="3">
    <location>
        <begin position="684"/>
        <end position="706"/>
    </location>
</feature>
<sequence>MLALDRGSGEIDQNRRPDADSVIRSGVSLLALGEPEMLLEPAHHSIRQFLFSDLLETSNVADGSAFPRAIQNQLAVSMDDVELEIGQLCICHIRAKTSIDVQIYRTVEAPPIAGMIPQYIRKGLRLGQRHTEAPKIPVLRPTKQDGASFLQYAIKTWPLHTTKFDKTTPLWDQFEHVALQPNASWNLHPWPAIGNTQNSHLRGLLGYSVAHAHKPLLQLLVNRPDSLSRNLYDEALPGNDLLPALHFAAKFGHIDLMPMLLKLCSINGLSPHGQKTALHVALEHGQDQFAALLCASPGAPVDVLDVEGRSPLALALRNGQISAVRTLFANSRVKVDSDDDGLTVAERTECSVCVKILHGTRNVNWRRPNGKTLLHKALFLTTAKLLLASGADVDAKDNNERTPLHEAVAGSNENGIIQLLLDNQADVNAKDHEGRTPLHEARDTGVMKLLLASGADVNAKDHKGQTPLHIARDRSVVELLLASGADVHAKDCQGWTPLRSTWHSSVIELLLAGGADVHAKNHDGWTPLHEARDENVAKLLLTGGADVHAKDYDGRTPLHWACGSPSVEENVVKLLLENHADVHAKRNDGSTPLYDAVADSRETIVKLLLENQATVQTRDNNGRAPLHKARVESVAKLLLAAGAEVDAKDHDGSTPLHVATEHSSGSVVQMLLEHQADVRAKNNCGWTPLHKAAIQSNDSIVRLLLETNKAEIDPRDHQQATPLHLAAAAGYWANVAQLVATGRADVNARNFHGYTPLHCASSRRHVMIVKLLVDTGKLHVDSLEDSEHMASVKRLSPLECPGDYDELQRLLEIEAREYRLRHRQYPDVQRESIDTYYAVPYHFC</sequence>
<evidence type="ECO:0000256" key="2">
    <source>
        <dbReference type="ARBA" id="ARBA00023043"/>
    </source>
</evidence>
<dbReference type="Pfam" id="PF00023">
    <property type="entry name" value="Ank"/>
    <property type="match status" value="3"/>
</dbReference>
<dbReference type="EMBL" id="JAXOVC010000008">
    <property type="protein sequence ID" value="KAK4497732.1"/>
    <property type="molecule type" value="Genomic_DNA"/>
</dbReference>
<dbReference type="Proteomes" id="UP001305779">
    <property type="component" value="Unassembled WGS sequence"/>
</dbReference>
<dbReference type="Pfam" id="PF12796">
    <property type="entry name" value="Ank_2"/>
    <property type="match status" value="4"/>
</dbReference>
<dbReference type="InterPro" id="IPR002110">
    <property type="entry name" value="Ankyrin_rpt"/>
</dbReference>
<keyword evidence="5" id="KW-1185">Reference proteome</keyword>
<evidence type="ECO:0000313" key="4">
    <source>
        <dbReference type="EMBL" id="KAK4497732.1"/>
    </source>
</evidence>
<dbReference type="SUPFAM" id="SSF48403">
    <property type="entry name" value="Ankyrin repeat"/>
    <property type="match status" value="2"/>
</dbReference>
<evidence type="ECO:0000313" key="5">
    <source>
        <dbReference type="Proteomes" id="UP001305779"/>
    </source>
</evidence>
<feature type="repeat" description="ANK" evidence="3">
    <location>
        <begin position="752"/>
        <end position="776"/>
    </location>
</feature>
<dbReference type="SMART" id="SM00248">
    <property type="entry name" value="ANK"/>
    <property type="match status" value="17"/>
</dbReference>
<feature type="repeat" description="ANK" evidence="3">
    <location>
        <begin position="651"/>
        <end position="683"/>
    </location>
</feature>
<organism evidence="4 5">
    <name type="scientific">Zasmidium cellare</name>
    <name type="common">Wine cellar mold</name>
    <name type="synonym">Racodium cellare</name>
    <dbReference type="NCBI Taxonomy" id="395010"/>
    <lineage>
        <taxon>Eukaryota</taxon>
        <taxon>Fungi</taxon>
        <taxon>Dikarya</taxon>
        <taxon>Ascomycota</taxon>
        <taxon>Pezizomycotina</taxon>
        <taxon>Dothideomycetes</taxon>
        <taxon>Dothideomycetidae</taxon>
        <taxon>Mycosphaerellales</taxon>
        <taxon>Mycosphaerellaceae</taxon>
        <taxon>Zasmidium</taxon>
    </lineage>
</organism>
<name>A0ABR0E8H0_ZASCE</name>
<protein>
    <recommendedName>
        <fullName evidence="6">Ankyrin repeat protein</fullName>
    </recommendedName>
</protein>
<comment type="caution">
    <text evidence="4">The sequence shown here is derived from an EMBL/GenBank/DDBJ whole genome shotgun (WGS) entry which is preliminary data.</text>
</comment>
<dbReference type="InterPro" id="IPR050745">
    <property type="entry name" value="Multifunctional_regulatory"/>
</dbReference>
<dbReference type="PANTHER" id="PTHR24189">
    <property type="entry name" value="MYOTROPHIN"/>
    <property type="match status" value="1"/>
</dbReference>
<dbReference type="PRINTS" id="PR01415">
    <property type="entry name" value="ANKYRIN"/>
</dbReference>
<evidence type="ECO:0000256" key="1">
    <source>
        <dbReference type="ARBA" id="ARBA00022737"/>
    </source>
</evidence>
<feature type="repeat" description="ANK" evidence="3">
    <location>
        <begin position="718"/>
        <end position="751"/>
    </location>
</feature>
<keyword evidence="2 3" id="KW-0040">ANK repeat</keyword>